<sequence length="147" mass="16313">MTCPYHDSRLMEPIDGVSYRFVSITMTFWNRATRVVARREVIGRVGAALSPEEEAARARLHELTSQLAAPPLYNGRLNELLCAVRLQRSASAGASHERYHLDPGAQEDVKQFLSLQQKGMAHLLDTARKDLAALGIIAEGMSRLVRA</sequence>
<evidence type="ECO:0000256" key="1">
    <source>
        <dbReference type="ARBA" id="ARBA00004123"/>
    </source>
</evidence>
<dbReference type="Proteomes" id="UP001154114">
    <property type="component" value="Chromosome 3"/>
</dbReference>
<dbReference type="GO" id="GO:0036228">
    <property type="term" value="P:protein localization to nuclear inner membrane"/>
    <property type="evidence" value="ECO:0007669"/>
    <property type="project" value="TreeGrafter"/>
</dbReference>
<dbReference type="GO" id="GO:0044613">
    <property type="term" value="C:nuclear pore central transport channel"/>
    <property type="evidence" value="ECO:0007669"/>
    <property type="project" value="TreeGrafter"/>
</dbReference>
<feature type="domain" description="Nup54 C-terminal interacting" evidence="5">
    <location>
        <begin position="99"/>
        <end position="137"/>
    </location>
</feature>
<dbReference type="AlphaFoldDB" id="A0A9N8KSJ9"/>
<evidence type="ECO:0000259" key="5">
    <source>
        <dbReference type="Pfam" id="PF18437"/>
    </source>
</evidence>
<gene>
    <name evidence="6" type="ORF">CINC_LOCUS9565</name>
</gene>
<name>A0A9N8KSJ9_CHRIL</name>
<dbReference type="InterPro" id="IPR024864">
    <property type="entry name" value="Nup54/Nup57/Nup44"/>
</dbReference>
<dbReference type="PANTHER" id="PTHR13000">
    <property type="entry name" value="NUCLEOPORIN P54"/>
    <property type="match status" value="1"/>
</dbReference>
<keyword evidence="7" id="KW-1185">Reference proteome</keyword>
<dbReference type="EMBL" id="LR824006">
    <property type="protein sequence ID" value="CAD0195612.1"/>
    <property type="molecule type" value="Genomic_DNA"/>
</dbReference>
<reference evidence="6" key="1">
    <citation type="submission" date="2021-12" db="EMBL/GenBank/DDBJ databases">
        <authorList>
            <person name="King R."/>
        </authorList>
    </citation>
    <scope>NUCLEOTIDE SEQUENCE</scope>
</reference>
<dbReference type="Pfam" id="PF13874">
    <property type="entry name" value="Nup54"/>
    <property type="match status" value="1"/>
</dbReference>
<dbReference type="InterPro" id="IPR025712">
    <property type="entry name" value="Nup54_alpha-helical_dom"/>
</dbReference>
<dbReference type="PANTHER" id="PTHR13000:SF0">
    <property type="entry name" value="NUCLEOPORIN P54"/>
    <property type="match status" value="1"/>
</dbReference>
<dbReference type="GO" id="GO:0006607">
    <property type="term" value="P:NLS-bearing protein import into nucleus"/>
    <property type="evidence" value="ECO:0007669"/>
    <property type="project" value="TreeGrafter"/>
</dbReference>
<keyword evidence="3" id="KW-0539">Nucleus</keyword>
<comment type="subcellular location">
    <subcellularLocation>
        <location evidence="1">Nucleus</location>
    </subcellularLocation>
</comment>
<evidence type="ECO:0000259" key="4">
    <source>
        <dbReference type="Pfam" id="PF13874"/>
    </source>
</evidence>
<protein>
    <submittedName>
        <fullName evidence="6">Uncharacterized protein</fullName>
    </submittedName>
</protein>
<organism evidence="6 7">
    <name type="scientific">Chrysodeixis includens</name>
    <name type="common">Soybean looper</name>
    <name type="synonym">Pseudoplusia includens</name>
    <dbReference type="NCBI Taxonomy" id="689277"/>
    <lineage>
        <taxon>Eukaryota</taxon>
        <taxon>Metazoa</taxon>
        <taxon>Ecdysozoa</taxon>
        <taxon>Arthropoda</taxon>
        <taxon>Hexapoda</taxon>
        <taxon>Insecta</taxon>
        <taxon>Pterygota</taxon>
        <taxon>Neoptera</taxon>
        <taxon>Endopterygota</taxon>
        <taxon>Lepidoptera</taxon>
        <taxon>Glossata</taxon>
        <taxon>Ditrysia</taxon>
        <taxon>Noctuoidea</taxon>
        <taxon>Noctuidae</taxon>
        <taxon>Plusiinae</taxon>
        <taxon>Chrysodeixis</taxon>
    </lineage>
</organism>
<feature type="domain" description="Nucleoporin Nup54 alpha-helical" evidence="4">
    <location>
        <begin position="30"/>
        <end position="82"/>
    </location>
</feature>
<evidence type="ECO:0000256" key="3">
    <source>
        <dbReference type="ARBA" id="ARBA00023242"/>
    </source>
</evidence>
<accession>A0A9N8KSJ9</accession>
<dbReference type="GO" id="GO:0017056">
    <property type="term" value="F:structural constituent of nuclear pore"/>
    <property type="evidence" value="ECO:0007669"/>
    <property type="project" value="TreeGrafter"/>
</dbReference>
<evidence type="ECO:0000313" key="7">
    <source>
        <dbReference type="Proteomes" id="UP001154114"/>
    </source>
</evidence>
<dbReference type="Gene3D" id="1.20.5.170">
    <property type="match status" value="1"/>
</dbReference>
<evidence type="ECO:0000256" key="2">
    <source>
        <dbReference type="ARBA" id="ARBA00022448"/>
    </source>
</evidence>
<dbReference type="GO" id="GO:0006999">
    <property type="term" value="P:nuclear pore organization"/>
    <property type="evidence" value="ECO:0007669"/>
    <property type="project" value="TreeGrafter"/>
</dbReference>
<dbReference type="OrthoDB" id="6162375at2759"/>
<dbReference type="InterPro" id="IPR040985">
    <property type="entry name" value="Nup54_C"/>
</dbReference>
<proteinExistence type="predicted"/>
<evidence type="ECO:0000313" key="6">
    <source>
        <dbReference type="EMBL" id="CAD0195612.1"/>
    </source>
</evidence>
<dbReference type="Pfam" id="PF18437">
    <property type="entry name" value="Nup54_C"/>
    <property type="match status" value="1"/>
</dbReference>
<keyword evidence="2" id="KW-0813">Transport</keyword>